<dbReference type="Proteomes" id="UP000076858">
    <property type="component" value="Unassembled WGS sequence"/>
</dbReference>
<reference evidence="1 2" key="1">
    <citation type="submission" date="2016-03" db="EMBL/GenBank/DDBJ databases">
        <title>EvidentialGene: Evidence-directed Construction of Genes on Genomes.</title>
        <authorList>
            <person name="Gilbert D.G."/>
            <person name="Choi J.-H."/>
            <person name="Mockaitis K."/>
            <person name="Colbourne J."/>
            <person name="Pfrender M."/>
        </authorList>
    </citation>
    <scope>NUCLEOTIDE SEQUENCE [LARGE SCALE GENOMIC DNA]</scope>
    <source>
        <strain evidence="1 2">Xinb3</strain>
        <tissue evidence="1">Complete organism</tissue>
    </source>
</reference>
<dbReference type="AlphaFoldDB" id="A0A164DWU6"/>
<evidence type="ECO:0000313" key="1">
    <source>
        <dbReference type="EMBL" id="KZR96191.1"/>
    </source>
</evidence>
<dbReference type="STRING" id="35525.A0A164DWU6"/>
<dbReference type="PANTHER" id="PTHR24559">
    <property type="entry name" value="TRANSPOSON TY3-I GAG-POL POLYPROTEIN"/>
    <property type="match status" value="1"/>
</dbReference>
<protein>
    <recommendedName>
        <fullName evidence="3">Reverse transcriptase domain-containing protein</fullName>
    </recommendedName>
</protein>
<sequence length="83" mass="9508">TPGTKPVHRQPYASAWKARQIIEEQVEDFLKKDIIEVSDSPWGAPVVLIKKKDGTWRFCVDYRGLNAVTVRDVYPLPRISDVL</sequence>
<keyword evidence="2" id="KW-1185">Reference proteome</keyword>
<feature type="non-terminal residue" evidence="1">
    <location>
        <position position="1"/>
    </location>
</feature>
<name>A0A164DWU6_9CRUS</name>
<feature type="non-terminal residue" evidence="1">
    <location>
        <position position="83"/>
    </location>
</feature>
<dbReference type="EMBL" id="LRGB01025772">
    <property type="protein sequence ID" value="KZR96191.1"/>
    <property type="molecule type" value="Genomic_DNA"/>
</dbReference>
<accession>A0A164DWU6</accession>
<comment type="caution">
    <text evidence="1">The sequence shown here is derived from an EMBL/GenBank/DDBJ whole genome shotgun (WGS) entry which is preliminary data.</text>
</comment>
<organism evidence="1 2">
    <name type="scientific">Daphnia magna</name>
    <dbReference type="NCBI Taxonomy" id="35525"/>
    <lineage>
        <taxon>Eukaryota</taxon>
        <taxon>Metazoa</taxon>
        <taxon>Ecdysozoa</taxon>
        <taxon>Arthropoda</taxon>
        <taxon>Crustacea</taxon>
        <taxon>Branchiopoda</taxon>
        <taxon>Diplostraca</taxon>
        <taxon>Cladocera</taxon>
        <taxon>Anomopoda</taxon>
        <taxon>Daphniidae</taxon>
        <taxon>Daphnia</taxon>
    </lineage>
</organism>
<evidence type="ECO:0000313" key="2">
    <source>
        <dbReference type="Proteomes" id="UP000076858"/>
    </source>
</evidence>
<dbReference type="InterPro" id="IPR043502">
    <property type="entry name" value="DNA/RNA_pol_sf"/>
</dbReference>
<dbReference type="SUPFAM" id="SSF56672">
    <property type="entry name" value="DNA/RNA polymerases"/>
    <property type="match status" value="1"/>
</dbReference>
<dbReference type="InterPro" id="IPR053134">
    <property type="entry name" value="RNA-dir_DNA_polymerase"/>
</dbReference>
<dbReference type="OrthoDB" id="8054888at2759"/>
<dbReference type="PANTHER" id="PTHR24559:SF444">
    <property type="entry name" value="REVERSE TRANSCRIPTASE DOMAIN-CONTAINING PROTEIN"/>
    <property type="match status" value="1"/>
</dbReference>
<proteinExistence type="predicted"/>
<evidence type="ECO:0008006" key="3">
    <source>
        <dbReference type="Google" id="ProtNLM"/>
    </source>
</evidence>
<dbReference type="Gene3D" id="3.10.10.10">
    <property type="entry name" value="HIV Type 1 Reverse Transcriptase, subunit A, domain 1"/>
    <property type="match status" value="1"/>
</dbReference>
<dbReference type="GO" id="GO:0071897">
    <property type="term" value="P:DNA biosynthetic process"/>
    <property type="evidence" value="ECO:0007669"/>
    <property type="project" value="UniProtKB-ARBA"/>
</dbReference>
<gene>
    <name evidence="1" type="ORF">APZ42_009615</name>
</gene>